<dbReference type="GO" id="GO:0000915">
    <property type="term" value="P:actomyosin contractile ring assembly"/>
    <property type="evidence" value="ECO:0007669"/>
    <property type="project" value="TreeGrafter"/>
</dbReference>
<evidence type="ECO:0000256" key="1">
    <source>
        <dbReference type="ARBA" id="ARBA00023054"/>
    </source>
</evidence>
<feature type="compositionally biased region" description="Polar residues" evidence="2">
    <location>
        <begin position="27"/>
        <end position="36"/>
    </location>
</feature>
<dbReference type="Pfam" id="PF08174">
    <property type="entry name" value="Anillin"/>
    <property type="match status" value="1"/>
</dbReference>
<dbReference type="STRING" id="126957.T1IYG8"/>
<feature type="compositionally biased region" description="Basic and acidic residues" evidence="2">
    <location>
        <begin position="82"/>
        <end position="95"/>
    </location>
</feature>
<evidence type="ECO:0000313" key="4">
    <source>
        <dbReference type="EnsemblMetazoa" id="SMAR006278-PA"/>
    </source>
</evidence>
<reference evidence="4" key="2">
    <citation type="submission" date="2015-02" db="UniProtKB">
        <authorList>
            <consortium name="EnsemblMetazoa"/>
        </authorList>
    </citation>
    <scope>IDENTIFICATION</scope>
</reference>
<dbReference type="Proteomes" id="UP000014500">
    <property type="component" value="Unassembled WGS sequence"/>
</dbReference>
<reference evidence="5" key="1">
    <citation type="submission" date="2011-05" db="EMBL/GenBank/DDBJ databases">
        <authorList>
            <person name="Richards S.R."/>
            <person name="Qu J."/>
            <person name="Jiang H."/>
            <person name="Jhangiani S.N."/>
            <person name="Agravi P."/>
            <person name="Goodspeed R."/>
            <person name="Gross S."/>
            <person name="Mandapat C."/>
            <person name="Jackson L."/>
            <person name="Mathew T."/>
            <person name="Pu L."/>
            <person name="Thornton R."/>
            <person name="Saada N."/>
            <person name="Wilczek-Boney K.B."/>
            <person name="Lee S."/>
            <person name="Kovar C."/>
            <person name="Wu Y."/>
            <person name="Scherer S.E."/>
            <person name="Worley K.C."/>
            <person name="Muzny D.M."/>
            <person name="Gibbs R."/>
        </authorList>
    </citation>
    <scope>NUCLEOTIDE SEQUENCE</scope>
    <source>
        <strain evidence="5">Brora</strain>
    </source>
</reference>
<evidence type="ECO:0000256" key="2">
    <source>
        <dbReference type="SAM" id="MobiDB-lite"/>
    </source>
</evidence>
<dbReference type="FunFam" id="2.30.29.30:FF:000111">
    <property type="entry name" value="anillin isoform X1"/>
    <property type="match status" value="1"/>
</dbReference>
<feature type="region of interest" description="Disordered" evidence="2">
    <location>
        <begin position="844"/>
        <end position="866"/>
    </location>
</feature>
<dbReference type="InterPro" id="IPR037840">
    <property type="entry name" value="PH_Anillin"/>
</dbReference>
<proteinExistence type="predicted"/>
<feature type="compositionally biased region" description="Polar residues" evidence="2">
    <location>
        <begin position="55"/>
        <end position="73"/>
    </location>
</feature>
<dbReference type="PROSITE" id="PS50003">
    <property type="entry name" value="PH_DOMAIN"/>
    <property type="match status" value="1"/>
</dbReference>
<organism evidence="4 5">
    <name type="scientific">Strigamia maritima</name>
    <name type="common">European centipede</name>
    <name type="synonym">Geophilus maritimus</name>
    <dbReference type="NCBI Taxonomy" id="126957"/>
    <lineage>
        <taxon>Eukaryota</taxon>
        <taxon>Metazoa</taxon>
        <taxon>Ecdysozoa</taxon>
        <taxon>Arthropoda</taxon>
        <taxon>Myriapoda</taxon>
        <taxon>Chilopoda</taxon>
        <taxon>Pleurostigmophora</taxon>
        <taxon>Geophilomorpha</taxon>
        <taxon>Linotaeniidae</taxon>
        <taxon>Strigamia</taxon>
    </lineage>
</organism>
<feature type="compositionally biased region" description="Low complexity" evidence="2">
    <location>
        <begin position="373"/>
        <end position="390"/>
    </location>
</feature>
<feature type="region of interest" description="Disordered" evidence="2">
    <location>
        <begin position="449"/>
        <end position="554"/>
    </location>
</feature>
<dbReference type="InterPro" id="IPR011993">
    <property type="entry name" value="PH-like_dom_sf"/>
</dbReference>
<dbReference type="PANTHER" id="PTHR21538">
    <property type="entry name" value="ANILLIN/RHOTEKIN RTKN"/>
    <property type="match status" value="1"/>
</dbReference>
<dbReference type="EnsemblMetazoa" id="SMAR006278-RA">
    <property type="protein sequence ID" value="SMAR006278-PA"/>
    <property type="gene ID" value="SMAR006278"/>
</dbReference>
<feature type="compositionally biased region" description="Basic and acidic residues" evidence="2">
    <location>
        <begin position="236"/>
        <end position="247"/>
    </location>
</feature>
<dbReference type="Gene3D" id="2.30.29.30">
    <property type="entry name" value="Pleckstrin-homology domain (PH domain)/Phosphotyrosine-binding domain (PTB)"/>
    <property type="match status" value="1"/>
</dbReference>
<keyword evidence="1" id="KW-0175">Coiled coil</keyword>
<sequence>MEDSFTEKLLQRTKARQENLDKKITRSGLQTPQKQTSFSSSLRKRPSPLRDDNSTVESVQAKKQQTVESNTKSPAKKRVSFKSKDVVNGESKENTTETPNLKGKLKKLALLHSGEDAVLESPPTKPQRLYPDLSSIAKDEGNLSAHTPLRSRDRLAYLANTYKNLEDEIPQPRPVSTARKPSTTPGKTSGISSARVKEDKKTDFVQSTTFTQALEKFKTPNTNQKAQGFVQSPSKSKLEYQFKKNESPNKISPLKSLSVRTPVAPPMPNSNGQDKKYKKNEQSNNKCSENKIITPKKTQISQEKVFSPVRDIARFDIKLKSTANVVDNIVKQPHPVKNTTDPSILPLSARVALFEQATQAEAAAAAAARALSSPKKIQVKKSVSSSLSSPPKSPQKKLARIPSYVGKATETIHRKLQEKTEEWKSKEIISKIKSERRNDMHLLLSRWEQASSMMTGEDDQTATRKSSSNSSSKDDSSVSKQSVESSELDVMGTLDSDYSDESIATAEDETCDSDDEAEVFEQRKSNSNLMVTPKNIPAHQESSDDVSEDEEDGNLSELLEDALDCDSSGNDGNSSFMQMAQEIVNSPIKSPPKPPRVYRQVSPPPLVVTKSHRYPEVGDEELLYSVSFYRRQKEETRTPPVRSIVRREEVLSPPSPPKEDVIPLKEKIRILQEEVHAQQSVISQSSQALNLCRASAEFFGSTEQVECERLLLVATHRRQANLNEIQRLKTDALNRGKNSEAASGLISIKNISLPLKKDYLNQSENGRSGEFVHFFICLVKHGAQVVSTQMYSTMDNISNGMLRFPNLINLRDLNFHFNVLLEVYGLQTLRTQVSTDRMKTLNKKDKSKLNLAPKKQSKSDSKAIHIQSPGGPAAVRTSSFALIGFVNINLKSLSRKTWTLEKVPYISPLDGNLLMDIHCSSDYNIAERGFLTMFDDVSGFGAWHRRWCSLSGTMLSYWKYPDDEKNRKEPIGSIHLRACVTANVGLLSRDQCARHHTFMLITIRAPDEDEEETLVCQRFGPYATTKHMLSADTKEERILWCNVLNKALRNIRMWDPEAVTPFDLNPSETDC</sequence>
<dbReference type="HOGENOM" id="CLU_008475_0_0_1"/>
<feature type="region of interest" description="Disordered" evidence="2">
    <location>
        <begin position="166"/>
        <end position="201"/>
    </location>
</feature>
<dbReference type="PANTHER" id="PTHR21538:SF23">
    <property type="entry name" value="ANILLIN"/>
    <property type="match status" value="1"/>
</dbReference>
<dbReference type="eggNOG" id="KOG3640">
    <property type="taxonomic scope" value="Eukaryota"/>
</dbReference>
<feature type="compositionally biased region" description="Polar residues" evidence="2">
    <location>
        <begin position="179"/>
        <end position="192"/>
    </location>
</feature>
<feature type="region of interest" description="Disordered" evidence="2">
    <location>
        <begin position="373"/>
        <end position="404"/>
    </location>
</feature>
<dbReference type="EMBL" id="JH431683">
    <property type="status" value="NOT_ANNOTATED_CDS"/>
    <property type="molecule type" value="Genomic_DNA"/>
</dbReference>
<feature type="region of interest" description="Disordered" evidence="2">
    <location>
        <begin position="1"/>
        <end position="101"/>
    </location>
</feature>
<dbReference type="SUPFAM" id="SSF50729">
    <property type="entry name" value="PH domain-like"/>
    <property type="match status" value="1"/>
</dbReference>
<feature type="compositionally biased region" description="Polar residues" evidence="2">
    <location>
        <begin position="219"/>
        <end position="235"/>
    </location>
</feature>
<feature type="compositionally biased region" description="Acidic residues" evidence="2">
    <location>
        <begin position="543"/>
        <end position="554"/>
    </location>
</feature>
<dbReference type="InterPro" id="IPR051364">
    <property type="entry name" value="Cytokinesis/Rho-signaling"/>
</dbReference>
<feature type="compositionally biased region" description="Basic and acidic residues" evidence="2">
    <location>
        <begin position="1"/>
        <end position="24"/>
    </location>
</feature>
<evidence type="ECO:0000313" key="5">
    <source>
        <dbReference type="Proteomes" id="UP000014500"/>
    </source>
</evidence>
<protein>
    <recommendedName>
        <fullName evidence="3">PH domain-containing protein</fullName>
    </recommendedName>
</protein>
<dbReference type="Pfam" id="PF00169">
    <property type="entry name" value="PH"/>
    <property type="match status" value="1"/>
</dbReference>
<dbReference type="GO" id="GO:0000281">
    <property type="term" value="P:mitotic cytokinesis"/>
    <property type="evidence" value="ECO:0007669"/>
    <property type="project" value="TreeGrafter"/>
</dbReference>
<keyword evidence="5" id="KW-1185">Reference proteome</keyword>
<name>T1IYG8_STRMM</name>
<dbReference type="SMART" id="SM00233">
    <property type="entry name" value="PH"/>
    <property type="match status" value="1"/>
</dbReference>
<feature type="compositionally biased region" description="Acidic residues" evidence="2">
    <location>
        <begin position="506"/>
        <end position="519"/>
    </location>
</feature>
<dbReference type="GO" id="GO:0031106">
    <property type="term" value="P:septin ring organization"/>
    <property type="evidence" value="ECO:0007669"/>
    <property type="project" value="TreeGrafter"/>
</dbReference>
<dbReference type="InterPro" id="IPR001849">
    <property type="entry name" value="PH_domain"/>
</dbReference>
<dbReference type="GO" id="GO:0005826">
    <property type="term" value="C:actomyosin contractile ring"/>
    <property type="evidence" value="ECO:0007669"/>
    <property type="project" value="TreeGrafter"/>
</dbReference>
<dbReference type="InterPro" id="IPR012966">
    <property type="entry name" value="AHD"/>
</dbReference>
<dbReference type="AlphaFoldDB" id="T1IYG8"/>
<feature type="domain" description="PH" evidence="3">
    <location>
        <begin position="924"/>
        <end position="1049"/>
    </location>
</feature>
<accession>T1IYG8</accession>
<dbReference type="CDD" id="cd01263">
    <property type="entry name" value="PH_anillin"/>
    <property type="match status" value="1"/>
</dbReference>
<dbReference type="OMA" id="TEQVECE"/>
<feature type="region of interest" description="Disordered" evidence="2">
    <location>
        <begin position="218"/>
        <end position="292"/>
    </location>
</feature>
<evidence type="ECO:0000259" key="3">
    <source>
        <dbReference type="PROSITE" id="PS50003"/>
    </source>
</evidence>